<dbReference type="EMBL" id="JARFPL010000021">
    <property type="protein sequence ID" value="MDF0593487.1"/>
    <property type="molecule type" value="Genomic_DNA"/>
</dbReference>
<evidence type="ECO:0000256" key="4">
    <source>
        <dbReference type="PROSITE-ProRule" id="PRU00409"/>
    </source>
</evidence>
<feature type="domain" description="ATP-grasp" evidence="5">
    <location>
        <begin position="117"/>
        <end position="297"/>
    </location>
</feature>
<keyword evidence="1" id="KW-0436">Ligase</keyword>
<keyword evidence="2 4" id="KW-0547">Nucleotide-binding</keyword>
<dbReference type="InterPro" id="IPR011761">
    <property type="entry name" value="ATP-grasp"/>
</dbReference>
<dbReference type="PROSITE" id="PS50975">
    <property type="entry name" value="ATP_GRASP"/>
    <property type="match status" value="1"/>
</dbReference>
<evidence type="ECO:0000256" key="3">
    <source>
        <dbReference type="ARBA" id="ARBA00022840"/>
    </source>
</evidence>
<dbReference type="SUPFAM" id="SSF56059">
    <property type="entry name" value="Glutathione synthetase ATP-binding domain-like"/>
    <property type="match status" value="1"/>
</dbReference>
<evidence type="ECO:0000256" key="1">
    <source>
        <dbReference type="ARBA" id="ARBA00022598"/>
    </source>
</evidence>
<accession>A0ABT5XG69</accession>
<comment type="caution">
    <text evidence="6">The sequence shown here is derived from an EMBL/GenBank/DDBJ whole genome shotgun (WGS) entry which is preliminary data.</text>
</comment>
<gene>
    <name evidence="6" type="ORF">P0O24_07815</name>
</gene>
<name>A0ABT5XG69_9EURY</name>
<dbReference type="PANTHER" id="PTHR43055:SF1">
    <property type="entry name" value="FORMATE-DEPENDENT PHOSPHORIBOSYLGLYCINAMIDE FORMYLTRANSFERASE"/>
    <property type="match status" value="1"/>
</dbReference>
<protein>
    <submittedName>
        <fullName evidence="6">ATP-grasp domain-containing protein</fullName>
    </submittedName>
</protein>
<organism evidence="6 7">
    <name type="scientific">Candidatus Methanocrinis alkalitolerans</name>
    <dbReference type="NCBI Taxonomy" id="3033395"/>
    <lineage>
        <taxon>Archaea</taxon>
        <taxon>Methanobacteriati</taxon>
        <taxon>Methanobacteriota</taxon>
        <taxon>Stenosarchaea group</taxon>
        <taxon>Methanomicrobia</taxon>
        <taxon>Methanotrichales</taxon>
        <taxon>Methanotrichaceae</taxon>
        <taxon>Methanocrinis</taxon>
    </lineage>
</organism>
<keyword evidence="7" id="KW-1185">Reference proteome</keyword>
<keyword evidence="3 4" id="KW-0067">ATP-binding</keyword>
<dbReference type="Gene3D" id="3.30.470.20">
    <property type="entry name" value="ATP-grasp fold, B domain"/>
    <property type="match status" value="1"/>
</dbReference>
<proteinExistence type="predicted"/>
<evidence type="ECO:0000256" key="2">
    <source>
        <dbReference type="ARBA" id="ARBA00022741"/>
    </source>
</evidence>
<dbReference type="PIRSF" id="PIRSF016817">
    <property type="entry name" value="UCP016817_carboligase"/>
    <property type="match status" value="1"/>
</dbReference>
<dbReference type="Proteomes" id="UP001215956">
    <property type="component" value="Unassembled WGS sequence"/>
</dbReference>
<evidence type="ECO:0000313" key="6">
    <source>
        <dbReference type="EMBL" id="MDF0593487.1"/>
    </source>
</evidence>
<dbReference type="InterPro" id="IPR016677">
    <property type="entry name" value="UCP016817_carboligase"/>
</dbReference>
<evidence type="ECO:0000259" key="5">
    <source>
        <dbReference type="PROSITE" id="PS50975"/>
    </source>
</evidence>
<dbReference type="Pfam" id="PF02655">
    <property type="entry name" value="ATP-grasp_3"/>
    <property type="match status" value="1"/>
</dbReference>
<evidence type="ECO:0000313" key="7">
    <source>
        <dbReference type="Proteomes" id="UP001215956"/>
    </source>
</evidence>
<dbReference type="PANTHER" id="PTHR43055">
    <property type="entry name" value="FORMATE-DEPENDENT PHOSPHORIBOSYLGLYCINAMIDE FORMYLTRANSFERASE"/>
    <property type="match status" value="1"/>
</dbReference>
<sequence>MRRRADRPLRVLVVGQNVRHIAASASRAGHRVFAADCYNDLDLSESAFRSILLGADPSIPGDLGRSAELIIREVVEGDLIDRLVLGPGIEEMKVGGVEVLNNPPEKISLVSDKLWLGRWLEREGFPGVPTHPLGEEGDHRGFPLMVKPRKGAGGVENRLVFTEEELAEVAGDLIVQEMAVGTPASVSVVADGEGAVAISANEQLIGTEWLGGSGFRYCGNVSPLDPSIDASAVGDMMDIGEEIAIRLGLVGSNGIDFVITESGPVVLEVNPRFQGSLDAVEISTGMNVFQAHILSFDGSLPDRPKPRGFGGRGVIFAKSDIKIGADLRTVTASIADVPRPGTIAKRGDPLSSILSFGEDWKGAMDLLKRRSWAVYRAFRL</sequence>
<dbReference type="RefSeq" id="WP_316969191.1">
    <property type="nucleotide sequence ID" value="NZ_JARFPL010000021.1"/>
</dbReference>
<reference evidence="6 7" key="1">
    <citation type="submission" date="2023-03" db="EMBL/GenBank/DDBJ databases">
        <title>Whole genome sequencing of Methanotrichaceae archaeon M04Ac.</title>
        <authorList>
            <person name="Khomyakova M.A."/>
            <person name="Merkel A.Y."/>
            <person name="Slobodkin A.I."/>
        </authorList>
    </citation>
    <scope>NUCLEOTIDE SEQUENCE [LARGE SCALE GENOMIC DNA]</scope>
    <source>
        <strain evidence="6 7">M04Ac</strain>
    </source>
</reference>
<dbReference type="InterPro" id="IPR003806">
    <property type="entry name" value="ATP-grasp_PylC-type"/>
</dbReference>